<evidence type="ECO:0000256" key="1">
    <source>
        <dbReference type="ARBA" id="ARBA00001974"/>
    </source>
</evidence>
<dbReference type="SUPFAM" id="SSF54373">
    <property type="entry name" value="FAD-linked reductases, C-terminal domain"/>
    <property type="match status" value="1"/>
</dbReference>
<sequence>MTSSTETFDYVVVGSGSAGGIVASRLSASSKYSVVCLEAGARGSGYIWTKIPATVSFMIDDPRVNWCYKSDASTGPANRALNIPRGKILGGTSAINGMTWVRGQHEDYDHWAQIGNLGWAFQDVLPFFKKIESYPVGDPKLRGHVGPIRVTSGQKITPFYDLFLETARVAGIPGNRDYNGADQEGATIAQAASYKGVRESTANRYLDPATRHNNLEIKKGAEATRLLFEAGRCIGVLYMQGSHERKVLARNEVVVCGGAVNSPKLLEHSGIGDAERLYDLGIDVISHLPGVGENLSDHFTPTMKYQITQSGQSASELMHGWRKYREVLRYVLFRRGFLAQSFGAMRAFFRTREDLTRPDGLMVIAPFMVENFEGGRKISKVPGASFFTHVLRPETRGSIHVTSPDPKQPPAIRERFLETENDKLGAIACFKKVRQLTETNPIASILGAELQPGRQVESDDEILQFILETGQTTYHPVGTCKMGQDRDAVVDERLRVHGVHGLRVADASIMPTITSGNTGLPCMMIGEKCAHMIIEDRERNA</sequence>
<organism evidence="8 9">
    <name type="scientific">Hoeflea poritis</name>
    <dbReference type="NCBI Taxonomy" id="2993659"/>
    <lineage>
        <taxon>Bacteria</taxon>
        <taxon>Pseudomonadati</taxon>
        <taxon>Pseudomonadota</taxon>
        <taxon>Alphaproteobacteria</taxon>
        <taxon>Hyphomicrobiales</taxon>
        <taxon>Rhizobiaceae</taxon>
        <taxon>Hoeflea</taxon>
    </lineage>
</organism>
<evidence type="ECO:0000259" key="7">
    <source>
        <dbReference type="PROSITE" id="PS00624"/>
    </source>
</evidence>
<comment type="caution">
    <text evidence="8">The sequence shown here is derived from an EMBL/GenBank/DDBJ whole genome shotgun (WGS) entry which is preliminary data.</text>
</comment>
<dbReference type="Gene3D" id="3.30.560.10">
    <property type="entry name" value="Glucose Oxidase, domain 3"/>
    <property type="match status" value="1"/>
</dbReference>
<accession>A0ABT4VV03</accession>
<comment type="similarity">
    <text evidence="2 5">Belongs to the GMC oxidoreductase family.</text>
</comment>
<feature type="domain" description="Glucose-methanol-choline oxidoreductase N-terminal" evidence="6">
    <location>
        <begin position="86"/>
        <end position="109"/>
    </location>
</feature>
<dbReference type="InterPro" id="IPR007867">
    <property type="entry name" value="GMC_OxRtase_C"/>
</dbReference>
<dbReference type="InterPro" id="IPR000172">
    <property type="entry name" value="GMC_OxRdtase_N"/>
</dbReference>
<dbReference type="InterPro" id="IPR012132">
    <property type="entry name" value="GMC_OxRdtase"/>
</dbReference>
<gene>
    <name evidence="8" type="ORF">OOZ53_24460</name>
</gene>
<name>A0ABT4VV03_9HYPH</name>
<dbReference type="Gene3D" id="3.50.50.60">
    <property type="entry name" value="FAD/NAD(P)-binding domain"/>
    <property type="match status" value="1"/>
</dbReference>
<dbReference type="Proteomes" id="UP001148313">
    <property type="component" value="Unassembled WGS sequence"/>
</dbReference>
<dbReference type="InterPro" id="IPR036188">
    <property type="entry name" value="FAD/NAD-bd_sf"/>
</dbReference>
<dbReference type="PANTHER" id="PTHR11552:SF147">
    <property type="entry name" value="CHOLINE DEHYDROGENASE, MITOCHONDRIAL"/>
    <property type="match status" value="1"/>
</dbReference>
<evidence type="ECO:0000256" key="5">
    <source>
        <dbReference type="RuleBase" id="RU003968"/>
    </source>
</evidence>
<dbReference type="Pfam" id="PF05199">
    <property type="entry name" value="GMC_oxred_C"/>
    <property type="match status" value="1"/>
</dbReference>
<comment type="cofactor">
    <cofactor evidence="1">
        <name>FAD</name>
        <dbReference type="ChEBI" id="CHEBI:57692"/>
    </cofactor>
</comment>
<dbReference type="PROSITE" id="PS00624">
    <property type="entry name" value="GMC_OXRED_2"/>
    <property type="match status" value="1"/>
</dbReference>
<dbReference type="RefSeq" id="WP_271092403.1">
    <property type="nucleotide sequence ID" value="NZ_JAPJZH010000024.1"/>
</dbReference>
<protein>
    <submittedName>
        <fullName evidence="8">GMC family oxidoreductase N-terminal domain-containing protein</fullName>
    </submittedName>
</protein>
<dbReference type="Pfam" id="PF00732">
    <property type="entry name" value="GMC_oxred_N"/>
    <property type="match status" value="1"/>
</dbReference>
<dbReference type="PIRSF" id="PIRSF000137">
    <property type="entry name" value="Alcohol_oxidase"/>
    <property type="match status" value="1"/>
</dbReference>
<evidence type="ECO:0000313" key="8">
    <source>
        <dbReference type="EMBL" id="MDA4848533.1"/>
    </source>
</evidence>
<dbReference type="PROSITE" id="PS00623">
    <property type="entry name" value="GMC_OXRED_1"/>
    <property type="match status" value="1"/>
</dbReference>
<dbReference type="SUPFAM" id="SSF51905">
    <property type="entry name" value="FAD/NAD(P)-binding domain"/>
    <property type="match status" value="1"/>
</dbReference>
<keyword evidence="9" id="KW-1185">Reference proteome</keyword>
<evidence type="ECO:0000256" key="4">
    <source>
        <dbReference type="ARBA" id="ARBA00022827"/>
    </source>
</evidence>
<keyword evidence="4 5" id="KW-0274">FAD</keyword>
<evidence type="ECO:0000256" key="3">
    <source>
        <dbReference type="ARBA" id="ARBA00022630"/>
    </source>
</evidence>
<keyword evidence="3 5" id="KW-0285">Flavoprotein</keyword>
<evidence type="ECO:0000256" key="2">
    <source>
        <dbReference type="ARBA" id="ARBA00010790"/>
    </source>
</evidence>
<dbReference type="EMBL" id="JAPJZH010000024">
    <property type="protein sequence ID" value="MDA4848533.1"/>
    <property type="molecule type" value="Genomic_DNA"/>
</dbReference>
<evidence type="ECO:0000259" key="6">
    <source>
        <dbReference type="PROSITE" id="PS00623"/>
    </source>
</evidence>
<feature type="domain" description="Glucose-methanol-choline oxidoreductase N-terminal" evidence="7">
    <location>
        <begin position="258"/>
        <end position="272"/>
    </location>
</feature>
<proteinExistence type="inferred from homology"/>
<evidence type="ECO:0000313" key="9">
    <source>
        <dbReference type="Proteomes" id="UP001148313"/>
    </source>
</evidence>
<dbReference type="PANTHER" id="PTHR11552">
    <property type="entry name" value="GLUCOSE-METHANOL-CHOLINE GMC OXIDOREDUCTASE"/>
    <property type="match status" value="1"/>
</dbReference>
<reference evidence="8" key="1">
    <citation type="submission" date="2022-11" db="EMBL/GenBank/DDBJ databases">
        <title>Hoeflea poritis sp. nov., isolated from scleractinian coral Porites lutea.</title>
        <authorList>
            <person name="Zhang G."/>
            <person name="Wei Q."/>
            <person name="Cai L."/>
        </authorList>
    </citation>
    <scope>NUCLEOTIDE SEQUENCE</scope>
    <source>
        <strain evidence="8">E7-10</strain>
    </source>
</reference>